<accession>A0A0A8ZL41</accession>
<protein>
    <submittedName>
        <fullName evidence="1">Uncharacterized protein</fullName>
    </submittedName>
</protein>
<sequence>MCRPTNWFSLISFCSQVSILDFNNSSRSLRLFLESLSMNLTSFILCSNASFACKALLSSS</sequence>
<reference evidence="1" key="1">
    <citation type="submission" date="2014-09" db="EMBL/GenBank/DDBJ databases">
        <authorList>
            <person name="Magalhaes I.L.F."/>
            <person name="Oliveira U."/>
            <person name="Santos F.R."/>
            <person name="Vidigal T.H.D.A."/>
            <person name="Brescovit A.D."/>
            <person name="Santos A.J."/>
        </authorList>
    </citation>
    <scope>NUCLEOTIDE SEQUENCE</scope>
    <source>
        <tissue evidence="1">Shoot tissue taken approximately 20 cm above the soil surface</tissue>
    </source>
</reference>
<organism evidence="1">
    <name type="scientific">Arundo donax</name>
    <name type="common">Giant reed</name>
    <name type="synonym">Donax arundinaceus</name>
    <dbReference type="NCBI Taxonomy" id="35708"/>
    <lineage>
        <taxon>Eukaryota</taxon>
        <taxon>Viridiplantae</taxon>
        <taxon>Streptophyta</taxon>
        <taxon>Embryophyta</taxon>
        <taxon>Tracheophyta</taxon>
        <taxon>Spermatophyta</taxon>
        <taxon>Magnoliopsida</taxon>
        <taxon>Liliopsida</taxon>
        <taxon>Poales</taxon>
        <taxon>Poaceae</taxon>
        <taxon>PACMAD clade</taxon>
        <taxon>Arundinoideae</taxon>
        <taxon>Arundineae</taxon>
        <taxon>Arundo</taxon>
    </lineage>
</organism>
<dbReference type="EMBL" id="GBRH01259472">
    <property type="protein sequence ID" value="JAD38423.1"/>
    <property type="molecule type" value="Transcribed_RNA"/>
</dbReference>
<dbReference type="AlphaFoldDB" id="A0A0A8ZL41"/>
<reference evidence="1" key="2">
    <citation type="journal article" date="2015" name="Data Brief">
        <title>Shoot transcriptome of the giant reed, Arundo donax.</title>
        <authorList>
            <person name="Barrero R.A."/>
            <person name="Guerrero F.D."/>
            <person name="Moolhuijzen P."/>
            <person name="Goolsby J.A."/>
            <person name="Tidwell J."/>
            <person name="Bellgard S.E."/>
            <person name="Bellgard M.I."/>
        </authorList>
    </citation>
    <scope>NUCLEOTIDE SEQUENCE</scope>
    <source>
        <tissue evidence="1">Shoot tissue taken approximately 20 cm above the soil surface</tissue>
    </source>
</reference>
<name>A0A0A8ZL41_ARUDO</name>
<proteinExistence type="predicted"/>
<evidence type="ECO:0000313" key="1">
    <source>
        <dbReference type="EMBL" id="JAD38423.1"/>
    </source>
</evidence>